<dbReference type="Pfam" id="PF13392">
    <property type="entry name" value="HNH_3"/>
    <property type="match status" value="1"/>
</dbReference>
<dbReference type="InterPro" id="IPR003615">
    <property type="entry name" value="HNH_nuc"/>
</dbReference>
<dbReference type="EMBL" id="ABLFQU030000008">
    <property type="protein sequence ID" value="EMM0024478.1"/>
    <property type="molecule type" value="Genomic_DNA"/>
</dbReference>
<comment type="caution">
    <text evidence="2">The sequence shown here is derived from an EMBL/GenBank/DDBJ whole genome shotgun (WGS) entry which is preliminary data.</text>
</comment>
<dbReference type="GO" id="GO:0004519">
    <property type="term" value="F:endonuclease activity"/>
    <property type="evidence" value="ECO:0007669"/>
    <property type="project" value="UniProtKB-KW"/>
</dbReference>
<proteinExistence type="predicted"/>
<accession>A0AAI9E5N4</accession>
<organism evidence="2">
    <name type="scientific">Escherichia coli</name>
    <dbReference type="NCBI Taxonomy" id="562"/>
    <lineage>
        <taxon>Bacteria</taxon>
        <taxon>Pseudomonadati</taxon>
        <taxon>Pseudomonadota</taxon>
        <taxon>Gammaproteobacteria</taxon>
        <taxon>Enterobacterales</taxon>
        <taxon>Enterobacteriaceae</taxon>
        <taxon>Escherichia</taxon>
    </lineage>
</organism>
<dbReference type="Gene3D" id="3.90.75.20">
    <property type="match status" value="1"/>
</dbReference>
<dbReference type="AlphaFoldDB" id="A0AAI9E5N4"/>
<feature type="domain" description="HNH nuclease" evidence="1">
    <location>
        <begin position="78"/>
        <end position="105"/>
    </location>
</feature>
<sequence length="131" mass="15528">MTNIERLERCADIMRRKWIYAPETGLLFSSETKDVIKGGMTNKGHLLVTVREGEFKVTLTYQKACYVYTYGAYDETLYEVHHVNLNKQDNRIKNLRLMPKEQHRRIHKNVRKLIRLGHTQWLQPQVIEASL</sequence>
<evidence type="ECO:0000259" key="1">
    <source>
        <dbReference type="Pfam" id="PF13392"/>
    </source>
</evidence>
<reference evidence="2" key="1">
    <citation type="submission" date="2024-02" db="EMBL/GenBank/DDBJ databases">
        <authorList>
            <consortium name="Clinical and Environmental Microbiology Branch: Whole genome sequencing antimicrobial resistance pathogens in the healthcare setting"/>
        </authorList>
    </citation>
    <scope>NUCLEOTIDE SEQUENCE</scope>
    <source>
        <strain evidence="2">2023CK-00345</strain>
    </source>
</reference>
<gene>
    <name evidence="2" type="ORF">P6223_000992</name>
</gene>
<keyword evidence="2" id="KW-0378">Hydrolase</keyword>
<name>A0AAI9E5N4_ECOLX</name>
<protein>
    <submittedName>
        <fullName evidence="2">HNH endonuclease</fullName>
    </submittedName>
</protein>
<keyword evidence="2" id="KW-0255">Endonuclease</keyword>
<evidence type="ECO:0000313" key="2">
    <source>
        <dbReference type="EMBL" id="EMM0024478.1"/>
    </source>
</evidence>
<keyword evidence="2" id="KW-0540">Nuclease</keyword>
<dbReference type="SUPFAM" id="SSF54060">
    <property type="entry name" value="His-Me finger endonucleases"/>
    <property type="match status" value="1"/>
</dbReference>
<dbReference type="InterPro" id="IPR044925">
    <property type="entry name" value="His-Me_finger_sf"/>
</dbReference>